<dbReference type="Gene3D" id="3.40.640.10">
    <property type="entry name" value="Type I PLP-dependent aspartate aminotransferase-like (Major domain)"/>
    <property type="match status" value="1"/>
</dbReference>
<dbReference type="EMBL" id="VWXF01000017">
    <property type="protein sequence ID" value="NIF24631.1"/>
    <property type="molecule type" value="Genomic_DNA"/>
</dbReference>
<evidence type="ECO:0000256" key="13">
    <source>
        <dbReference type="ARBA" id="ARBA00047630"/>
    </source>
</evidence>
<dbReference type="PANTHER" id="PTHR21152:SF40">
    <property type="entry name" value="ALANINE--GLYOXYLATE AMINOTRANSFERASE"/>
    <property type="match status" value="1"/>
</dbReference>
<dbReference type="RefSeq" id="WP_167018629.1">
    <property type="nucleotide sequence ID" value="NZ_VWXF01000017.1"/>
</dbReference>
<gene>
    <name evidence="16" type="ORF">F3J40_23955</name>
</gene>
<evidence type="ECO:0000256" key="12">
    <source>
        <dbReference type="ARBA" id="ARBA00031421"/>
    </source>
</evidence>
<keyword evidence="8 16" id="KW-0808">Transferase</keyword>
<keyword evidence="6 16" id="KW-0032">Aminotransferase</keyword>
<evidence type="ECO:0000256" key="7">
    <source>
        <dbReference type="ARBA" id="ARBA00022605"/>
    </source>
</evidence>
<keyword evidence="9" id="KW-0663">Pyridoxal phosphate</keyword>
<comment type="catalytic activity">
    <reaction evidence="14">
        <text>O-phospho-L-serine + 2-oxoglutarate = 3-phosphooxypyruvate + L-glutamate</text>
        <dbReference type="Rhea" id="RHEA:14329"/>
        <dbReference type="ChEBI" id="CHEBI:16810"/>
        <dbReference type="ChEBI" id="CHEBI:18110"/>
        <dbReference type="ChEBI" id="CHEBI:29985"/>
        <dbReference type="ChEBI" id="CHEBI:57524"/>
        <dbReference type="EC" id="2.6.1.52"/>
    </reaction>
</comment>
<protein>
    <recommendedName>
        <fullName evidence="4">phosphoserine transaminase</fullName>
        <ecNumber evidence="4">2.6.1.52</ecNumber>
    </recommendedName>
    <alternativeName>
        <fullName evidence="12">Phosphohydroxythreonine aminotransferase</fullName>
    </alternativeName>
</protein>
<dbReference type="InterPro" id="IPR022278">
    <property type="entry name" value="Pser_aminoTfrase"/>
</dbReference>
<comment type="pathway">
    <text evidence="2">Amino-acid biosynthesis; L-serine biosynthesis; L-serine from 3-phospho-D-glycerate: step 2/3.</text>
</comment>
<dbReference type="Proteomes" id="UP001515683">
    <property type="component" value="Unassembled WGS sequence"/>
</dbReference>
<dbReference type="PIRSF" id="PIRSF000525">
    <property type="entry name" value="SerC"/>
    <property type="match status" value="1"/>
</dbReference>
<evidence type="ECO:0000256" key="4">
    <source>
        <dbReference type="ARBA" id="ARBA00013030"/>
    </source>
</evidence>
<evidence type="ECO:0000259" key="15">
    <source>
        <dbReference type="Pfam" id="PF00266"/>
    </source>
</evidence>
<evidence type="ECO:0000256" key="11">
    <source>
        <dbReference type="ARBA" id="ARBA00023299"/>
    </source>
</evidence>
<keyword evidence="5" id="KW-0963">Cytoplasm</keyword>
<comment type="catalytic activity">
    <reaction evidence="13">
        <text>4-(phosphooxy)-L-threonine + 2-oxoglutarate = (R)-3-hydroxy-2-oxo-4-phosphooxybutanoate + L-glutamate</text>
        <dbReference type="Rhea" id="RHEA:16573"/>
        <dbReference type="ChEBI" id="CHEBI:16810"/>
        <dbReference type="ChEBI" id="CHEBI:29985"/>
        <dbReference type="ChEBI" id="CHEBI:58452"/>
        <dbReference type="ChEBI" id="CHEBI:58538"/>
        <dbReference type="EC" id="2.6.1.52"/>
    </reaction>
</comment>
<evidence type="ECO:0000256" key="10">
    <source>
        <dbReference type="ARBA" id="ARBA00023096"/>
    </source>
</evidence>
<evidence type="ECO:0000256" key="8">
    <source>
        <dbReference type="ARBA" id="ARBA00022679"/>
    </source>
</evidence>
<dbReference type="Gene3D" id="3.90.1150.10">
    <property type="entry name" value="Aspartate Aminotransferase, domain 1"/>
    <property type="match status" value="1"/>
</dbReference>
<evidence type="ECO:0000256" key="9">
    <source>
        <dbReference type="ARBA" id="ARBA00022898"/>
    </source>
</evidence>
<keyword evidence="10" id="KW-0664">Pyridoxine biosynthesis</keyword>
<dbReference type="InterPro" id="IPR015422">
    <property type="entry name" value="PyrdxlP-dep_Trfase_small"/>
</dbReference>
<name>A0ABX0RH52_9GAMM</name>
<evidence type="ECO:0000256" key="1">
    <source>
        <dbReference type="ARBA" id="ARBA00001933"/>
    </source>
</evidence>
<comment type="caution">
    <text evidence="16">The sequence shown here is derived from an EMBL/GenBank/DDBJ whole genome shotgun (WGS) entry which is preliminary data.</text>
</comment>
<keyword evidence="7" id="KW-0028">Amino-acid biosynthesis</keyword>
<feature type="domain" description="Aminotransferase class V" evidence="15">
    <location>
        <begin position="41"/>
        <end position="325"/>
    </location>
</feature>
<accession>A0ABX0RH52</accession>
<evidence type="ECO:0000256" key="5">
    <source>
        <dbReference type="ARBA" id="ARBA00022490"/>
    </source>
</evidence>
<evidence type="ECO:0000313" key="17">
    <source>
        <dbReference type="Proteomes" id="UP001515683"/>
    </source>
</evidence>
<dbReference type="SUPFAM" id="SSF53383">
    <property type="entry name" value="PLP-dependent transferases"/>
    <property type="match status" value="1"/>
</dbReference>
<dbReference type="InterPro" id="IPR000192">
    <property type="entry name" value="Aminotrans_V_dom"/>
</dbReference>
<dbReference type="Pfam" id="PF00266">
    <property type="entry name" value="Aminotran_5"/>
    <property type="match status" value="1"/>
</dbReference>
<evidence type="ECO:0000313" key="16">
    <source>
        <dbReference type="EMBL" id="NIF24631.1"/>
    </source>
</evidence>
<reference evidence="16 17" key="1">
    <citation type="journal article" date="2019" name="bioRxiv">
        <title>Bacteria contribute to plant secondary compound degradation in a generalist herbivore system.</title>
        <authorList>
            <person name="Francoeur C.B."/>
            <person name="Khadempour L."/>
            <person name="Moreira-Soto R.D."/>
            <person name="Gotting K."/>
            <person name="Book A.J."/>
            <person name="Pinto-Tomas A.A."/>
            <person name="Keefover-Ring K."/>
            <person name="Currie C.R."/>
        </authorList>
    </citation>
    <scope>NUCLEOTIDE SEQUENCE [LARGE SCALE GENOMIC DNA]</scope>
    <source>
        <strain evidence="16">Acro-835</strain>
    </source>
</reference>
<evidence type="ECO:0000256" key="6">
    <source>
        <dbReference type="ARBA" id="ARBA00022576"/>
    </source>
</evidence>
<dbReference type="GO" id="GO:0004648">
    <property type="term" value="F:O-phospho-L-serine:2-oxoglutarate aminotransferase activity"/>
    <property type="evidence" value="ECO:0007669"/>
    <property type="project" value="UniProtKB-EC"/>
</dbReference>
<keyword evidence="17" id="KW-1185">Reference proteome</keyword>
<sequence>MAITIPDALIPADPRFGCGPSLINLDDLTQLAARGPHLLGTSHRKLPVRQLCGEIQENLRTLLNVPEDYAIVLGNGGATLVFDMVGLGLVKSHITHYVCGEFSQKWHQASARIPWITAQAVVAENGQPNVPQADARADVVTWTLNETSTGVMNSQLPHVAEGCLLAVDATSGAGQIACDLSRVDLFFFSPQKVFASEGGLFVAILSPAAQARIAEVATTAGRYIPVFADWRLALSNGKQQQTYNTPATVTLFLFAEQLKRMNQVGFAAVERQAGEKAQLIYQWAQNSDYLTPYVENEAARSTTVCTVDVSDAINVEKLTDYLNAQRLVYGIEGYRGLGRNQLRIAIFHNIALEDLQKLTQLIDFLVATGEFNAA</sequence>
<comment type="cofactor">
    <cofactor evidence="1">
        <name>pyridoxal 5'-phosphate</name>
        <dbReference type="ChEBI" id="CHEBI:597326"/>
    </cofactor>
</comment>
<dbReference type="InterPro" id="IPR015421">
    <property type="entry name" value="PyrdxlP-dep_Trfase_major"/>
</dbReference>
<evidence type="ECO:0000256" key="14">
    <source>
        <dbReference type="ARBA" id="ARBA00049007"/>
    </source>
</evidence>
<dbReference type="EC" id="2.6.1.52" evidence="4"/>
<evidence type="ECO:0000256" key="3">
    <source>
        <dbReference type="ARBA" id="ARBA00006904"/>
    </source>
</evidence>
<keyword evidence="11" id="KW-0718">Serine biosynthesis</keyword>
<proteinExistence type="inferred from homology"/>
<comment type="similarity">
    <text evidence="3">Belongs to the class-V pyridoxal-phosphate-dependent aminotransferase family. SerC subfamily.</text>
</comment>
<evidence type="ECO:0000256" key="2">
    <source>
        <dbReference type="ARBA" id="ARBA00005099"/>
    </source>
</evidence>
<dbReference type="InterPro" id="IPR015424">
    <property type="entry name" value="PyrdxlP-dep_Trfase"/>
</dbReference>
<organism evidence="16 17">
    <name type="scientific">Candidatus Pantoea multigeneris</name>
    <dbReference type="NCBI Taxonomy" id="2608357"/>
    <lineage>
        <taxon>Bacteria</taxon>
        <taxon>Pseudomonadati</taxon>
        <taxon>Pseudomonadota</taxon>
        <taxon>Gammaproteobacteria</taxon>
        <taxon>Enterobacterales</taxon>
        <taxon>Erwiniaceae</taxon>
        <taxon>Pantoea</taxon>
    </lineage>
</organism>
<dbReference type="PANTHER" id="PTHR21152">
    <property type="entry name" value="AMINOTRANSFERASE CLASS V"/>
    <property type="match status" value="1"/>
</dbReference>